<dbReference type="AlphaFoldDB" id="A0A6J7EXA4"/>
<reference evidence="1" key="1">
    <citation type="submission" date="2020-05" db="EMBL/GenBank/DDBJ databases">
        <authorList>
            <person name="Chiriac C."/>
            <person name="Salcher M."/>
            <person name="Ghai R."/>
            <person name="Kavagutti S V."/>
        </authorList>
    </citation>
    <scope>NUCLEOTIDE SEQUENCE</scope>
</reference>
<dbReference type="NCBIfam" id="TIGR03299">
    <property type="entry name" value="LGT_TIGR03299"/>
    <property type="match status" value="1"/>
</dbReference>
<dbReference type="Pfam" id="PF06067">
    <property type="entry name" value="DUF932"/>
    <property type="match status" value="1"/>
</dbReference>
<dbReference type="EMBL" id="CAFBLX010000044">
    <property type="protein sequence ID" value="CAB4884053.1"/>
    <property type="molecule type" value="Genomic_DNA"/>
</dbReference>
<accession>A0A6J7EXA4</accession>
<dbReference type="InterPro" id="IPR017686">
    <property type="entry name" value="Phg/plasmid-like_prot"/>
</dbReference>
<sequence length="344" mass="37597">MTDYIEISNGEARFAFNKHNGDPWHKLGTAVDGYGSIDEMLVAAQANWEVHKRALYIHPDHNDPVLLEDKYATVREEIILDADGFTTISTPLGVVGSNYAVEQNRSAAEWAYDLVGASGNDALIDTMGVLRDGKEFFVGVDLGTLVLDPDGVADAIKKYLVVRNSHDGTMSLCAYPSNTRVVCWNTATMSLHTATRAKQVYKVRHTSGIADRKVEAVEAMNLANRIGQLFAEQAVKMMGITASSNELDMIINTLWSKPDVATATDRSLNAWGDRRSKIHQIFESDTCVGGFGSNGWTAWNAVTEYLDHSRPRVTSVKRAIAAMDADGAVAKAKDIAAQRVLSMV</sequence>
<evidence type="ECO:0000313" key="1">
    <source>
        <dbReference type="EMBL" id="CAB4884053.1"/>
    </source>
</evidence>
<name>A0A6J7EXA4_9ZZZZ</name>
<gene>
    <name evidence="1" type="ORF">UFOPK3472_00949</name>
</gene>
<dbReference type="InterPro" id="IPR026325">
    <property type="entry name" value="DUF932"/>
</dbReference>
<protein>
    <submittedName>
        <fullName evidence="1">Unannotated protein</fullName>
    </submittedName>
</protein>
<proteinExistence type="predicted"/>
<organism evidence="1">
    <name type="scientific">freshwater metagenome</name>
    <dbReference type="NCBI Taxonomy" id="449393"/>
    <lineage>
        <taxon>unclassified sequences</taxon>
        <taxon>metagenomes</taxon>
        <taxon>ecological metagenomes</taxon>
    </lineage>
</organism>